<sequence length="148" mass="17808">MNRTRTILLVAFLFATSLFHAQDKHKKDKIRSLKIAFITERLDLSSKEAQAFWPLYNKYEEDREALRRREVSEIRSKIRDTDVLSEDEAKSILKKYLSFEEKEEEIERDYLNAVSKVITAKKTLLLLRSEEEFKKHLIKQYRERRGNR</sequence>
<dbReference type="EMBL" id="FQYU01000002">
    <property type="protein sequence ID" value="SHI97635.1"/>
    <property type="molecule type" value="Genomic_DNA"/>
</dbReference>
<reference evidence="3" key="1">
    <citation type="submission" date="2016-11" db="EMBL/GenBank/DDBJ databases">
        <authorList>
            <person name="Varghese N."/>
            <person name="Submissions S."/>
        </authorList>
    </citation>
    <scope>NUCLEOTIDE SEQUENCE [LARGE SCALE GENOMIC DNA]</scope>
    <source>
        <strain evidence="3">DSM 19858</strain>
    </source>
</reference>
<keyword evidence="3" id="KW-1185">Reference proteome</keyword>
<feature type="signal peptide" evidence="1">
    <location>
        <begin position="1"/>
        <end position="21"/>
    </location>
</feature>
<dbReference type="Proteomes" id="UP000184543">
    <property type="component" value="Unassembled WGS sequence"/>
</dbReference>
<evidence type="ECO:0008006" key="4">
    <source>
        <dbReference type="Google" id="ProtNLM"/>
    </source>
</evidence>
<accession>A0A1M6FIY2</accession>
<dbReference type="RefSeq" id="WP_072991195.1">
    <property type="nucleotide sequence ID" value="NZ_FQYU01000002.1"/>
</dbReference>
<evidence type="ECO:0000313" key="3">
    <source>
        <dbReference type="Proteomes" id="UP000184543"/>
    </source>
</evidence>
<evidence type="ECO:0000313" key="2">
    <source>
        <dbReference type="EMBL" id="SHI97635.1"/>
    </source>
</evidence>
<organism evidence="2 3">
    <name type="scientific">Pseudozobellia thermophila</name>
    <dbReference type="NCBI Taxonomy" id="192903"/>
    <lineage>
        <taxon>Bacteria</taxon>
        <taxon>Pseudomonadati</taxon>
        <taxon>Bacteroidota</taxon>
        <taxon>Flavobacteriia</taxon>
        <taxon>Flavobacteriales</taxon>
        <taxon>Flavobacteriaceae</taxon>
        <taxon>Pseudozobellia</taxon>
    </lineage>
</organism>
<feature type="chain" id="PRO_5012883960" description="LTXXQ motif family protein" evidence="1">
    <location>
        <begin position="22"/>
        <end position="148"/>
    </location>
</feature>
<proteinExistence type="predicted"/>
<gene>
    <name evidence="2" type="ORF">SAMN04488513_102448</name>
</gene>
<keyword evidence="1" id="KW-0732">Signal</keyword>
<dbReference type="AlphaFoldDB" id="A0A1M6FIY2"/>
<dbReference type="STRING" id="192903.SAMN04488513_102448"/>
<protein>
    <recommendedName>
        <fullName evidence="4">LTXXQ motif family protein</fullName>
    </recommendedName>
</protein>
<dbReference type="OrthoDB" id="675330at2"/>
<evidence type="ECO:0000256" key="1">
    <source>
        <dbReference type="SAM" id="SignalP"/>
    </source>
</evidence>
<name>A0A1M6FIY2_9FLAO</name>